<evidence type="ECO:0000313" key="2">
    <source>
        <dbReference type="EMBL" id="CAG7784758.1"/>
    </source>
</evidence>
<protein>
    <submittedName>
        <fullName evidence="2">Uncharacterized protein</fullName>
    </submittedName>
</protein>
<gene>
    <name evidence="2" type="ORF">AFUS01_LOCUS23425</name>
</gene>
<accession>A0A8J2KZ79</accession>
<feature type="region of interest" description="Disordered" evidence="1">
    <location>
        <begin position="21"/>
        <end position="42"/>
    </location>
</feature>
<dbReference type="EMBL" id="CAJVCH010282008">
    <property type="protein sequence ID" value="CAG7784758.1"/>
    <property type="molecule type" value="Genomic_DNA"/>
</dbReference>
<dbReference type="Proteomes" id="UP000708208">
    <property type="component" value="Unassembled WGS sequence"/>
</dbReference>
<dbReference type="AlphaFoldDB" id="A0A8J2KZ79"/>
<name>A0A8J2KZ79_9HEXA</name>
<reference evidence="2" key="1">
    <citation type="submission" date="2021-06" db="EMBL/GenBank/DDBJ databases">
        <authorList>
            <person name="Hodson N. C."/>
            <person name="Mongue J. A."/>
            <person name="Jaron S. K."/>
        </authorList>
    </citation>
    <scope>NUCLEOTIDE SEQUENCE</scope>
</reference>
<evidence type="ECO:0000256" key="1">
    <source>
        <dbReference type="SAM" id="MobiDB-lite"/>
    </source>
</evidence>
<proteinExistence type="predicted"/>
<organism evidence="2 3">
    <name type="scientific">Allacma fusca</name>
    <dbReference type="NCBI Taxonomy" id="39272"/>
    <lineage>
        <taxon>Eukaryota</taxon>
        <taxon>Metazoa</taxon>
        <taxon>Ecdysozoa</taxon>
        <taxon>Arthropoda</taxon>
        <taxon>Hexapoda</taxon>
        <taxon>Collembola</taxon>
        <taxon>Symphypleona</taxon>
        <taxon>Sminthuridae</taxon>
        <taxon>Allacma</taxon>
    </lineage>
</organism>
<evidence type="ECO:0000313" key="3">
    <source>
        <dbReference type="Proteomes" id="UP000708208"/>
    </source>
</evidence>
<sequence>MANNNTINMIENNDDLEYNTSIETGQNEGKSPLPLSTGTSSGITFQGNIRDVITPM</sequence>
<feature type="non-terminal residue" evidence="2">
    <location>
        <position position="1"/>
    </location>
</feature>
<keyword evidence="3" id="KW-1185">Reference proteome</keyword>
<comment type="caution">
    <text evidence="2">The sequence shown here is derived from an EMBL/GenBank/DDBJ whole genome shotgun (WGS) entry which is preliminary data.</text>
</comment>